<comment type="similarity">
    <text evidence="2 6">Belongs to the FKBP-type PPIase family.</text>
</comment>
<feature type="domain" description="PPIase FKBP-type" evidence="8">
    <location>
        <begin position="201"/>
        <end position="283"/>
    </location>
</feature>
<dbReference type="PROSITE" id="PS50059">
    <property type="entry name" value="FKBP_PPIASE"/>
    <property type="match status" value="1"/>
</dbReference>
<dbReference type="InterPro" id="IPR036944">
    <property type="entry name" value="PPIase_FKBP_N_sf"/>
</dbReference>
<dbReference type="InterPro" id="IPR000774">
    <property type="entry name" value="PPIase_FKBP_N"/>
</dbReference>
<organism evidence="9 10">
    <name type="scientific">Porphyromonas crevioricanis JCM 15906</name>
    <dbReference type="NCBI Taxonomy" id="1305617"/>
    <lineage>
        <taxon>Bacteria</taxon>
        <taxon>Pseudomonadati</taxon>
        <taxon>Bacteroidota</taxon>
        <taxon>Bacteroidia</taxon>
        <taxon>Bacteroidales</taxon>
        <taxon>Porphyromonadaceae</taxon>
        <taxon>Porphyromonas</taxon>
    </lineage>
</organism>
<evidence type="ECO:0000313" key="9">
    <source>
        <dbReference type="EMBL" id="GAD05018.1"/>
    </source>
</evidence>
<protein>
    <recommendedName>
        <fullName evidence="6">Peptidyl-prolyl cis-trans isomerase</fullName>
        <ecNumber evidence="6">5.2.1.8</ecNumber>
    </recommendedName>
</protein>
<dbReference type="SUPFAM" id="SSF54534">
    <property type="entry name" value="FKBP-like"/>
    <property type="match status" value="1"/>
</dbReference>
<dbReference type="PROSITE" id="PS51257">
    <property type="entry name" value="PROKAR_LIPOPROTEIN"/>
    <property type="match status" value="1"/>
</dbReference>
<proteinExistence type="inferred from homology"/>
<evidence type="ECO:0000256" key="1">
    <source>
        <dbReference type="ARBA" id="ARBA00000971"/>
    </source>
</evidence>
<dbReference type="GO" id="GO:0003755">
    <property type="term" value="F:peptidyl-prolyl cis-trans isomerase activity"/>
    <property type="evidence" value="ECO:0007669"/>
    <property type="project" value="UniProtKB-UniRule"/>
</dbReference>
<dbReference type="PANTHER" id="PTHR43811:SF19">
    <property type="entry name" value="39 KDA FK506-BINDING NUCLEAR PROTEIN"/>
    <property type="match status" value="1"/>
</dbReference>
<evidence type="ECO:0000256" key="2">
    <source>
        <dbReference type="ARBA" id="ARBA00006577"/>
    </source>
</evidence>
<comment type="caution">
    <text evidence="9">The sequence shown here is derived from an EMBL/GenBank/DDBJ whole genome shotgun (WGS) entry which is preliminary data.</text>
</comment>
<evidence type="ECO:0000313" key="10">
    <source>
        <dbReference type="Proteomes" id="UP000018031"/>
    </source>
</evidence>
<accession>T1CPH2</accession>
<keyword evidence="4 5" id="KW-0413">Isomerase</keyword>
<evidence type="ECO:0000256" key="4">
    <source>
        <dbReference type="ARBA" id="ARBA00023235"/>
    </source>
</evidence>
<dbReference type="PANTHER" id="PTHR43811">
    <property type="entry name" value="FKBP-TYPE PEPTIDYL-PROLYL CIS-TRANS ISOMERASE FKPA"/>
    <property type="match status" value="1"/>
</dbReference>
<reference evidence="9 10" key="2">
    <citation type="journal article" date="2013" name="Genome Announc.">
        <title>Draft Genome Sequences of Porphyromonas crevioricanis JCM 15906T and Porphyromonas cansulci JCM 13913T Isolated from a Canine Oral Cavity.</title>
        <authorList>
            <person name="Sakamoto M."/>
            <person name="Tanaka N."/>
            <person name="Shiwa Y."/>
            <person name="Yoshikawa H."/>
            <person name="Ohkuma M."/>
        </authorList>
    </citation>
    <scope>NUCLEOTIDE SEQUENCE [LARGE SCALE GENOMIC DNA]</scope>
    <source>
        <strain evidence="9 10">JCM 15906</strain>
    </source>
</reference>
<gene>
    <name evidence="9" type="ORF">PORCRE_715</name>
</gene>
<dbReference type="Pfam" id="PF01346">
    <property type="entry name" value="FKBP_N"/>
    <property type="match status" value="1"/>
</dbReference>
<sequence>MKSTDKKIMKKVFVAAAAGLMFIGVACNRTVTPEAPKTAEDSLSMAWGVFDGSQWMQNLKISAQQKRPIDSMAFFKGYEEGLNDTTRFSYLVGAITGVQRRMSIKNDTIDYAKFLASFRAALFSDSTNVLMTPEDALSYIRANEEKKQERELRAQYGKNIDAGKEFIAKYCKEHSDCKKTNSGLIYRVIAEGTGDAMPKDGQVVKVKYVGTTIDGKEFDKNEDGAEFGLGQVIPGWTEMLKLMKKGQKVECVIPQELAYGSRSVYLIEPFSTLVFTVELLDFKDAE</sequence>
<dbReference type="InterPro" id="IPR001179">
    <property type="entry name" value="PPIase_FKBP_dom"/>
</dbReference>
<dbReference type="Gene3D" id="3.10.50.40">
    <property type="match status" value="1"/>
</dbReference>
<dbReference type="EC" id="5.2.1.8" evidence="6"/>
<name>T1CPH2_9PORP</name>
<dbReference type="EMBL" id="BAOU01000017">
    <property type="protein sequence ID" value="GAD05018.1"/>
    <property type="molecule type" value="Genomic_DNA"/>
</dbReference>
<evidence type="ECO:0000256" key="3">
    <source>
        <dbReference type="ARBA" id="ARBA00023110"/>
    </source>
</evidence>
<feature type="signal peptide" evidence="7">
    <location>
        <begin position="1"/>
        <end position="26"/>
    </location>
</feature>
<keyword evidence="3 5" id="KW-0697">Rotamase</keyword>
<evidence type="ECO:0000259" key="8">
    <source>
        <dbReference type="PROSITE" id="PS50059"/>
    </source>
</evidence>
<dbReference type="AlphaFoldDB" id="T1CPH2"/>
<dbReference type="Gene3D" id="1.10.287.460">
    <property type="entry name" value="Peptidyl-prolyl cis-trans isomerase, FKBP-type, N-terminal domain"/>
    <property type="match status" value="1"/>
</dbReference>
<reference evidence="10" key="1">
    <citation type="journal article" date="2013" name="Genome">
        <title>Draft Genome Sequences of Porphyromonas crevioricanis JCM 15906T and Porphyromonas cansulci JCM 13913T Isolated from a Canine Oral Cavity.</title>
        <authorList>
            <person name="Sakamoto M."/>
            <person name="Tanaka N."/>
            <person name="Shiwa Y."/>
            <person name="Yoshikawa H."/>
            <person name="Ohkuma M."/>
        </authorList>
    </citation>
    <scope>NUCLEOTIDE SEQUENCE [LARGE SCALE GENOMIC DNA]</scope>
    <source>
        <strain evidence="10">JCM 15906</strain>
    </source>
</reference>
<feature type="chain" id="PRO_5004574106" description="Peptidyl-prolyl cis-trans isomerase" evidence="7">
    <location>
        <begin position="27"/>
        <end position="286"/>
    </location>
</feature>
<comment type="catalytic activity">
    <reaction evidence="1 5 6">
        <text>[protein]-peptidylproline (omega=180) = [protein]-peptidylproline (omega=0)</text>
        <dbReference type="Rhea" id="RHEA:16237"/>
        <dbReference type="Rhea" id="RHEA-COMP:10747"/>
        <dbReference type="Rhea" id="RHEA-COMP:10748"/>
        <dbReference type="ChEBI" id="CHEBI:83833"/>
        <dbReference type="ChEBI" id="CHEBI:83834"/>
        <dbReference type="EC" id="5.2.1.8"/>
    </reaction>
</comment>
<dbReference type="GO" id="GO:0006457">
    <property type="term" value="P:protein folding"/>
    <property type="evidence" value="ECO:0007669"/>
    <property type="project" value="InterPro"/>
</dbReference>
<dbReference type="Proteomes" id="UP000018031">
    <property type="component" value="Unassembled WGS sequence"/>
</dbReference>
<evidence type="ECO:0000256" key="5">
    <source>
        <dbReference type="PROSITE-ProRule" id="PRU00277"/>
    </source>
</evidence>
<keyword evidence="7" id="KW-0732">Signal</keyword>
<dbReference type="Pfam" id="PF00254">
    <property type="entry name" value="FKBP_C"/>
    <property type="match status" value="1"/>
</dbReference>
<dbReference type="InterPro" id="IPR046357">
    <property type="entry name" value="PPIase_dom_sf"/>
</dbReference>
<evidence type="ECO:0000256" key="6">
    <source>
        <dbReference type="RuleBase" id="RU003915"/>
    </source>
</evidence>
<evidence type="ECO:0000256" key="7">
    <source>
        <dbReference type="SAM" id="SignalP"/>
    </source>
</evidence>